<evidence type="ECO:0000256" key="3">
    <source>
        <dbReference type="ARBA" id="ARBA00022452"/>
    </source>
</evidence>
<evidence type="ECO:0000259" key="12">
    <source>
        <dbReference type="Pfam" id="PF14905"/>
    </source>
</evidence>
<dbReference type="PANTHER" id="PTHR30069:SF29">
    <property type="entry name" value="HEMOGLOBIN AND HEMOGLOBIN-HAPTOGLOBIN-BINDING PROTEIN 1-RELATED"/>
    <property type="match status" value="1"/>
</dbReference>
<evidence type="ECO:0000256" key="1">
    <source>
        <dbReference type="ARBA" id="ARBA00004571"/>
    </source>
</evidence>
<comment type="caution">
    <text evidence="13">The sequence shown here is derived from an EMBL/GenBank/DDBJ whole genome shotgun (WGS) entry which is preliminary data.</text>
</comment>
<keyword evidence="7 8" id="KW-0998">Cell outer membrane</keyword>
<keyword evidence="6 8" id="KW-0472">Membrane</keyword>
<keyword evidence="3 8" id="KW-1134">Transmembrane beta strand</keyword>
<keyword evidence="4 8" id="KW-0812">Transmembrane</keyword>
<accession>A0ABP7SFD5</accession>
<dbReference type="Pfam" id="PF07715">
    <property type="entry name" value="Plug"/>
    <property type="match status" value="1"/>
</dbReference>
<evidence type="ECO:0000256" key="8">
    <source>
        <dbReference type="PROSITE-ProRule" id="PRU01360"/>
    </source>
</evidence>
<dbReference type="Gene3D" id="2.170.130.10">
    <property type="entry name" value="TonB-dependent receptor, plug domain"/>
    <property type="match status" value="1"/>
</dbReference>
<dbReference type="InterPro" id="IPR036942">
    <property type="entry name" value="Beta-barrel_TonB_sf"/>
</dbReference>
<dbReference type="Gene3D" id="2.40.170.20">
    <property type="entry name" value="TonB-dependent receptor, beta-barrel domain"/>
    <property type="match status" value="1"/>
</dbReference>
<evidence type="ECO:0000313" key="14">
    <source>
        <dbReference type="Proteomes" id="UP001500235"/>
    </source>
</evidence>
<evidence type="ECO:0000313" key="13">
    <source>
        <dbReference type="EMBL" id="GAA4010902.1"/>
    </source>
</evidence>
<feature type="chain" id="PRO_5047123403" evidence="10">
    <location>
        <begin position="27"/>
        <end position="731"/>
    </location>
</feature>
<comment type="similarity">
    <text evidence="8">Belongs to the TonB-dependent receptor family.</text>
</comment>
<feature type="region of interest" description="Disordered" evidence="9">
    <location>
        <begin position="30"/>
        <end position="50"/>
    </location>
</feature>
<dbReference type="RefSeq" id="WP_344705847.1">
    <property type="nucleotide sequence ID" value="NZ_BAABBQ010000001.1"/>
</dbReference>
<dbReference type="PROSITE" id="PS52016">
    <property type="entry name" value="TONB_DEPENDENT_REC_3"/>
    <property type="match status" value="1"/>
</dbReference>
<reference evidence="14" key="1">
    <citation type="journal article" date="2019" name="Int. J. Syst. Evol. Microbiol.">
        <title>The Global Catalogue of Microorganisms (GCM) 10K type strain sequencing project: providing services to taxonomists for standard genome sequencing and annotation.</title>
        <authorList>
            <consortium name="The Broad Institute Genomics Platform"/>
            <consortium name="The Broad Institute Genome Sequencing Center for Infectious Disease"/>
            <person name="Wu L."/>
            <person name="Ma J."/>
        </authorList>
    </citation>
    <scope>NUCLEOTIDE SEQUENCE [LARGE SCALE GENOMIC DNA]</scope>
    <source>
        <strain evidence="14">JCM 17563</strain>
    </source>
</reference>
<evidence type="ECO:0000256" key="10">
    <source>
        <dbReference type="SAM" id="SignalP"/>
    </source>
</evidence>
<feature type="signal peptide" evidence="10">
    <location>
        <begin position="1"/>
        <end position="26"/>
    </location>
</feature>
<dbReference type="PANTHER" id="PTHR30069">
    <property type="entry name" value="TONB-DEPENDENT OUTER MEMBRANE RECEPTOR"/>
    <property type="match status" value="1"/>
</dbReference>
<evidence type="ECO:0000256" key="9">
    <source>
        <dbReference type="SAM" id="MobiDB-lite"/>
    </source>
</evidence>
<comment type="subcellular location">
    <subcellularLocation>
        <location evidence="1 8">Cell outer membrane</location>
        <topology evidence="1 8">Multi-pass membrane protein</topology>
    </subcellularLocation>
</comment>
<dbReference type="InterPro" id="IPR037066">
    <property type="entry name" value="Plug_dom_sf"/>
</dbReference>
<dbReference type="InterPro" id="IPR012910">
    <property type="entry name" value="Plug_dom"/>
</dbReference>
<gene>
    <name evidence="13" type="ORF">GCM10022280_05330</name>
</gene>
<dbReference type="InterPro" id="IPR041700">
    <property type="entry name" value="OMP_b-brl_3"/>
</dbReference>
<evidence type="ECO:0000256" key="7">
    <source>
        <dbReference type="ARBA" id="ARBA00023237"/>
    </source>
</evidence>
<feature type="domain" description="Outer membrane protein beta-barrel" evidence="12">
    <location>
        <begin position="313"/>
        <end position="706"/>
    </location>
</feature>
<dbReference type="EMBL" id="BAABBQ010000001">
    <property type="protein sequence ID" value="GAA4010902.1"/>
    <property type="molecule type" value="Genomic_DNA"/>
</dbReference>
<feature type="domain" description="TonB-dependent receptor plug" evidence="11">
    <location>
        <begin position="73"/>
        <end position="153"/>
    </location>
</feature>
<dbReference type="Pfam" id="PF14905">
    <property type="entry name" value="OMP_b-brl_3"/>
    <property type="match status" value="1"/>
</dbReference>
<organism evidence="13 14">
    <name type="scientific">Sphingomonas swuensis</name>
    <dbReference type="NCBI Taxonomy" id="977800"/>
    <lineage>
        <taxon>Bacteria</taxon>
        <taxon>Pseudomonadati</taxon>
        <taxon>Pseudomonadota</taxon>
        <taxon>Alphaproteobacteria</taxon>
        <taxon>Sphingomonadales</taxon>
        <taxon>Sphingomonadaceae</taxon>
        <taxon>Sphingomonas</taxon>
    </lineage>
</organism>
<keyword evidence="13" id="KW-0675">Receptor</keyword>
<evidence type="ECO:0000256" key="4">
    <source>
        <dbReference type="ARBA" id="ARBA00022692"/>
    </source>
</evidence>
<proteinExistence type="inferred from homology"/>
<evidence type="ECO:0000256" key="2">
    <source>
        <dbReference type="ARBA" id="ARBA00022448"/>
    </source>
</evidence>
<keyword evidence="14" id="KW-1185">Reference proteome</keyword>
<sequence length="731" mass="79793">MSLSSSSTFRAAAFLTALLAGTSALAQDAQPAPAPAAPKASRPGQPIVVTGSRPQVIDAPDRLSFNVANDLGAQTGSLADALRNVPGVEVDLEGKVSLRGDQGVTILVDGRPSGMLRGEGRGDALLSMPANQIERVEVITNPSAAVSPEGSGGVINLITKKQRQAGTSGTVRANIGAKGRGSLSVNATNSKPGLNISAEAGYRRFTNEIEVSQERERILPGGGLLLSRQESEFENVAQAFNSRITVEKDLDKTNRLTGEIGYRRAEITSDREELYVGNGVEPSFTRVGDQDMEQRVLSLRSSWRKTLPGKDHAFSVDLERDQGGMNRVIRSVTSGASVPTGFERIENDIDRRETRLKADYKKPLGKEGRSLNLGYEYERGYADLDFSGARGPSEGGLVVQPGLTNRFIYRQDVHAAYATLQLNSGKWEFQPGLRLEQVKLDLDQRTDGTRYDQDYLRLYPTIHVGRALSDRTKLRASYSRRIQRPGPLELNPYTFYLDPRNIRRGNPELKPEITDAFEVALQYRKDATFLSLTPFYRRSKDGFSEIVELLPDGTLLTTRANLGKGERLGVDAIVNGRLSKKLTYNLSGTLQRWTIDADGSGGNFAEVSDVVASARGSITWQPSAEDYVQLSATSPGKQLIAQGYRKLGGIVNLGYRRKINDKLSLLVTGQDVLGTARQKVVIRTPSLRDELDFKVNSRALFLGLTYNFGGSSAKKRPEGFDFDPSATSVGQ</sequence>
<evidence type="ECO:0000259" key="11">
    <source>
        <dbReference type="Pfam" id="PF07715"/>
    </source>
</evidence>
<evidence type="ECO:0000256" key="6">
    <source>
        <dbReference type="ARBA" id="ARBA00023136"/>
    </source>
</evidence>
<dbReference type="SUPFAM" id="SSF56935">
    <property type="entry name" value="Porins"/>
    <property type="match status" value="1"/>
</dbReference>
<name>A0ABP7SFD5_9SPHN</name>
<keyword evidence="2 8" id="KW-0813">Transport</keyword>
<keyword evidence="5 10" id="KW-0732">Signal</keyword>
<dbReference type="Proteomes" id="UP001500235">
    <property type="component" value="Unassembled WGS sequence"/>
</dbReference>
<protein>
    <submittedName>
        <fullName evidence="13">TonB-dependent receptor</fullName>
    </submittedName>
</protein>
<evidence type="ECO:0000256" key="5">
    <source>
        <dbReference type="ARBA" id="ARBA00022729"/>
    </source>
</evidence>
<dbReference type="InterPro" id="IPR039426">
    <property type="entry name" value="TonB-dep_rcpt-like"/>
</dbReference>